<evidence type="ECO:0000259" key="4">
    <source>
        <dbReference type="SMART" id="SM00796"/>
    </source>
</evidence>
<evidence type="ECO:0000256" key="3">
    <source>
        <dbReference type="ARBA" id="ARBA00022840"/>
    </source>
</evidence>
<dbReference type="SMART" id="SM00796">
    <property type="entry name" value="AHS1"/>
    <property type="match status" value="1"/>
</dbReference>
<organism evidence="5 6">
    <name type="scientific">Mycolicibacterium sediminis</name>
    <dbReference type="NCBI Taxonomy" id="1286180"/>
    <lineage>
        <taxon>Bacteria</taxon>
        <taxon>Bacillati</taxon>
        <taxon>Actinomycetota</taxon>
        <taxon>Actinomycetes</taxon>
        <taxon>Mycobacteriales</taxon>
        <taxon>Mycobacteriaceae</taxon>
        <taxon>Mycolicibacterium</taxon>
    </lineage>
</organism>
<dbReference type="SUPFAM" id="SSF50891">
    <property type="entry name" value="Cyclophilin-like"/>
    <property type="match status" value="1"/>
</dbReference>
<evidence type="ECO:0000256" key="2">
    <source>
        <dbReference type="ARBA" id="ARBA00022801"/>
    </source>
</evidence>
<dbReference type="PANTHER" id="PTHR34698">
    <property type="entry name" value="5-OXOPROLINASE SUBUNIT B"/>
    <property type="match status" value="1"/>
</dbReference>
<dbReference type="GO" id="GO:0005524">
    <property type="term" value="F:ATP binding"/>
    <property type="evidence" value="ECO:0007669"/>
    <property type="project" value="UniProtKB-KW"/>
</dbReference>
<dbReference type="KEGG" id="msei:MSEDJ_30430"/>
<dbReference type="EMBL" id="AP022588">
    <property type="protein sequence ID" value="BBY28947.1"/>
    <property type="molecule type" value="Genomic_DNA"/>
</dbReference>
<dbReference type="Proteomes" id="UP000467193">
    <property type="component" value="Chromosome"/>
</dbReference>
<evidence type="ECO:0000256" key="1">
    <source>
        <dbReference type="ARBA" id="ARBA00022741"/>
    </source>
</evidence>
<dbReference type="Gene3D" id="2.40.100.10">
    <property type="entry name" value="Cyclophilin-like"/>
    <property type="match status" value="1"/>
</dbReference>
<dbReference type="AlphaFoldDB" id="A0A7I7QSJ8"/>
<name>A0A7I7QSJ8_9MYCO</name>
<dbReference type="Pfam" id="PF02682">
    <property type="entry name" value="CT_C_D"/>
    <property type="match status" value="1"/>
</dbReference>
<dbReference type="InterPro" id="IPR010016">
    <property type="entry name" value="PxpB"/>
</dbReference>
<keyword evidence="3" id="KW-0067">ATP-binding</keyword>
<sequence length="166" mass="17983">MIPAAETLFLSGEPSILRAIGSELLALGTIEPSPERAGGRRVTVDVRYDGADLREVAGRLGLSPDDVVDMHSSADHVVEFFGFAPGQAFFGRLPESLQLPRRATPRTLVPSGALAIANGFTVIYPDHSPGGWNLIGTRLSEPLWDIRKTPPNQLEVGDVVRFRPCR</sequence>
<reference evidence="5 6" key="1">
    <citation type="journal article" date="2019" name="Emerg. Microbes Infect.">
        <title>Comprehensive subspecies identification of 175 nontuberculous mycobacteria species based on 7547 genomic profiles.</title>
        <authorList>
            <person name="Matsumoto Y."/>
            <person name="Kinjo T."/>
            <person name="Motooka D."/>
            <person name="Nabeya D."/>
            <person name="Jung N."/>
            <person name="Uechi K."/>
            <person name="Horii T."/>
            <person name="Iida T."/>
            <person name="Fujita J."/>
            <person name="Nakamura S."/>
        </authorList>
    </citation>
    <scope>NUCLEOTIDE SEQUENCE [LARGE SCALE GENOMIC DNA]</scope>
    <source>
        <strain evidence="5 6">JCM 17899</strain>
    </source>
</reference>
<feature type="domain" description="Carboxyltransferase" evidence="4">
    <location>
        <begin position="1"/>
        <end position="154"/>
    </location>
</feature>
<accession>A0A7I7QSJ8</accession>
<keyword evidence="2 5" id="KW-0378">Hydrolase</keyword>
<keyword evidence="1" id="KW-0547">Nucleotide-binding</keyword>
<proteinExistence type="predicted"/>
<gene>
    <name evidence="5" type="ORF">MSEDJ_30430</name>
</gene>
<dbReference type="PANTHER" id="PTHR34698:SF2">
    <property type="entry name" value="5-OXOPROLINASE SUBUNIT B"/>
    <property type="match status" value="1"/>
</dbReference>
<keyword evidence="6" id="KW-1185">Reference proteome</keyword>
<dbReference type="GO" id="GO:0016787">
    <property type="term" value="F:hydrolase activity"/>
    <property type="evidence" value="ECO:0007669"/>
    <property type="project" value="UniProtKB-KW"/>
</dbReference>
<dbReference type="InterPro" id="IPR003833">
    <property type="entry name" value="CT_C_D"/>
</dbReference>
<evidence type="ECO:0000313" key="6">
    <source>
        <dbReference type="Proteomes" id="UP000467193"/>
    </source>
</evidence>
<protein>
    <submittedName>
        <fullName evidence="5">Allophanate hydrolase</fullName>
    </submittedName>
</protein>
<dbReference type="InterPro" id="IPR029000">
    <property type="entry name" value="Cyclophilin-like_dom_sf"/>
</dbReference>
<evidence type="ECO:0000313" key="5">
    <source>
        <dbReference type="EMBL" id="BBY28947.1"/>
    </source>
</evidence>